<feature type="domain" description="HNH" evidence="2">
    <location>
        <begin position="50"/>
        <end position="89"/>
    </location>
</feature>
<reference evidence="3 4" key="1">
    <citation type="journal article" date="2007" name="Int. J. Syst. Evol. Microbiol.">
        <title>Paenibacillus ginsengarvi sp. nov., isolated from soil from ginseng cultivation.</title>
        <authorList>
            <person name="Yoon M.H."/>
            <person name="Ten L.N."/>
            <person name="Im W.T."/>
        </authorList>
    </citation>
    <scope>NUCLEOTIDE SEQUENCE [LARGE SCALE GENOMIC DNA]</scope>
    <source>
        <strain evidence="3 4">KCTC 13059</strain>
    </source>
</reference>
<evidence type="ECO:0000256" key="1">
    <source>
        <dbReference type="SAM" id="MobiDB-lite"/>
    </source>
</evidence>
<keyword evidence="3" id="KW-0540">Nuclease</keyword>
<comment type="caution">
    <text evidence="3">The sequence shown here is derived from an EMBL/GenBank/DDBJ whole genome shotgun (WGS) entry which is preliminary data.</text>
</comment>
<dbReference type="InterPro" id="IPR002711">
    <property type="entry name" value="HNH"/>
</dbReference>
<dbReference type="EMBL" id="RBAH01000001">
    <property type="protein sequence ID" value="RKN86775.1"/>
    <property type="molecule type" value="Genomic_DNA"/>
</dbReference>
<gene>
    <name evidence="3" type="ORF">D7M11_02110</name>
</gene>
<dbReference type="GO" id="GO:0008270">
    <property type="term" value="F:zinc ion binding"/>
    <property type="evidence" value="ECO:0007669"/>
    <property type="project" value="InterPro"/>
</dbReference>
<accession>A0A3B0CM68</accession>
<evidence type="ECO:0000313" key="4">
    <source>
        <dbReference type="Proteomes" id="UP000282311"/>
    </source>
</evidence>
<dbReference type="OrthoDB" id="2662325at2"/>
<proteinExistence type="predicted"/>
<dbReference type="RefSeq" id="WP_120745482.1">
    <property type="nucleotide sequence ID" value="NZ_RBAH01000001.1"/>
</dbReference>
<feature type="region of interest" description="Disordered" evidence="1">
    <location>
        <begin position="1"/>
        <end position="32"/>
    </location>
</feature>
<keyword evidence="3" id="KW-0255">Endonuclease</keyword>
<dbReference type="InterPro" id="IPR003615">
    <property type="entry name" value="HNH_nuc"/>
</dbReference>
<dbReference type="Proteomes" id="UP000282311">
    <property type="component" value="Unassembled WGS sequence"/>
</dbReference>
<feature type="compositionally biased region" description="Basic and acidic residues" evidence="1">
    <location>
        <begin position="18"/>
        <end position="32"/>
    </location>
</feature>
<sequence>MAFAKKRKKEVAPWRQGILDHHQDRPSSADRGEFPRKVITELIEEAKGQCQSCRSAQDTTTHHVWPRGRKGRGVKQNGLRLCWPCHDRIQTSPEELQHWIDIYRQRYGERFWYDEQDWEEYNRKQAAEQAEEEVKRQQSERVEPVVSLLTAAAGRRLKKKELQYIVSINERDLATLAGLLRDCMGTHVLDDKGYGWFKD</sequence>
<evidence type="ECO:0000259" key="2">
    <source>
        <dbReference type="Pfam" id="PF01844"/>
    </source>
</evidence>
<keyword evidence="4" id="KW-1185">Reference proteome</keyword>
<dbReference type="GO" id="GO:0004519">
    <property type="term" value="F:endonuclease activity"/>
    <property type="evidence" value="ECO:0007669"/>
    <property type="project" value="UniProtKB-KW"/>
</dbReference>
<dbReference type="CDD" id="cd00085">
    <property type="entry name" value="HNHc"/>
    <property type="match status" value="1"/>
</dbReference>
<dbReference type="GO" id="GO:0003676">
    <property type="term" value="F:nucleic acid binding"/>
    <property type="evidence" value="ECO:0007669"/>
    <property type="project" value="InterPro"/>
</dbReference>
<name>A0A3B0CM68_9BACL</name>
<organism evidence="3 4">
    <name type="scientific">Paenibacillus ginsengarvi</name>
    <dbReference type="NCBI Taxonomy" id="400777"/>
    <lineage>
        <taxon>Bacteria</taxon>
        <taxon>Bacillati</taxon>
        <taxon>Bacillota</taxon>
        <taxon>Bacilli</taxon>
        <taxon>Bacillales</taxon>
        <taxon>Paenibacillaceae</taxon>
        <taxon>Paenibacillus</taxon>
    </lineage>
</organism>
<evidence type="ECO:0000313" key="3">
    <source>
        <dbReference type="EMBL" id="RKN86775.1"/>
    </source>
</evidence>
<dbReference type="Gene3D" id="1.10.30.50">
    <property type="match status" value="1"/>
</dbReference>
<protein>
    <submittedName>
        <fullName evidence="3">HNH endonuclease</fullName>
    </submittedName>
</protein>
<dbReference type="Pfam" id="PF01844">
    <property type="entry name" value="HNH"/>
    <property type="match status" value="1"/>
</dbReference>
<dbReference type="AlphaFoldDB" id="A0A3B0CM68"/>
<keyword evidence="3" id="KW-0378">Hydrolase</keyword>